<keyword evidence="4" id="KW-1185">Reference proteome</keyword>
<feature type="region of interest" description="Disordered" evidence="1">
    <location>
        <begin position="1"/>
        <end position="41"/>
    </location>
</feature>
<dbReference type="InterPro" id="IPR050302">
    <property type="entry name" value="Rab_GAP_TBC_domain"/>
</dbReference>
<feature type="compositionally biased region" description="Basic and acidic residues" evidence="1">
    <location>
        <begin position="23"/>
        <end position="33"/>
    </location>
</feature>
<feature type="compositionally biased region" description="Polar residues" evidence="1">
    <location>
        <begin position="336"/>
        <end position="346"/>
    </location>
</feature>
<feature type="compositionally biased region" description="Low complexity" evidence="1">
    <location>
        <begin position="740"/>
        <end position="750"/>
    </location>
</feature>
<protein>
    <recommendedName>
        <fullName evidence="2">Rab-GAP TBC domain-containing protein</fullName>
    </recommendedName>
</protein>
<dbReference type="InterPro" id="IPR035969">
    <property type="entry name" value="Rab-GAP_TBC_sf"/>
</dbReference>
<dbReference type="InterPro" id="IPR000195">
    <property type="entry name" value="Rab-GAP-TBC_dom"/>
</dbReference>
<accession>A0AAN8I658</accession>
<feature type="compositionally biased region" description="Low complexity" evidence="1">
    <location>
        <begin position="449"/>
        <end position="459"/>
    </location>
</feature>
<dbReference type="Pfam" id="PF00566">
    <property type="entry name" value="RabGAP-TBC"/>
    <property type="match status" value="1"/>
</dbReference>
<feature type="compositionally biased region" description="Basic and acidic residues" evidence="1">
    <location>
        <begin position="381"/>
        <end position="391"/>
    </location>
</feature>
<evidence type="ECO:0000259" key="2">
    <source>
        <dbReference type="PROSITE" id="PS50086"/>
    </source>
</evidence>
<dbReference type="SUPFAM" id="SSF47923">
    <property type="entry name" value="Ypt/Rab-GAP domain of gyp1p"/>
    <property type="match status" value="2"/>
</dbReference>
<gene>
    <name evidence="3" type="ORF">OHC33_004635</name>
</gene>
<organism evidence="3 4">
    <name type="scientific">Knufia fluminis</name>
    <dbReference type="NCBI Taxonomy" id="191047"/>
    <lineage>
        <taxon>Eukaryota</taxon>
        <taxon>Fungi</taxon>
        <taxon>Dikarya</taxon>
        <taxon>Ascomycota</taxon>
        <taxon>Pezizomycotina</taxon>
        <taxon>Eurotiomycetes</taxon>
        <taxon>Chaetothyriomycetidae</taxon>
        <taxon>Chaetothyriales</taxon>
        <taxon>Trichomeriaceae</taxon>
        <taxon>Knufia</taxon>
    </lineage>
</organism>
<dbReference type="GO" id="GO:0031267">
    <property type="term" value="F:small GTPase binding"/>
    <property type="evidence" value="ECO:0007669"/>
    <property type="project" value="TreeGrafter"/>
</dbReference>
<feature type="compositionally biased region" description="Polar residues" evidence="1">
    <location>
        <begin position="1"/>
        <end position="18"/>
    </location>
</feature>
<comment type="caution">
    <text evidence="3">The sequence shown here is derived from an EMBL/GenBank/DDBJ whole genome shotgun (WGS) entry which is preliminary data.</text>
</comment>
<dbReference type="PANTHER" id="PTHR47219">
    <property type="entry name" value="RAB GTPASE-ACTIVATING PROTEIN 1-LIKE"/>
    <property type="match status" value="1"/>
</dbReference>
<feature type="region of interest" description="Disordered" evidence="1">
    <location>
        <begin position="449"/>
        <end position="503"/>
    </location>
</feature>
<dbReference type="PANTHER" id="PTHR47219:SF9">
    <property type="entry name" value="GTPASE ACTIVATING PROTEIN AND CENTROSOME-ASSOCIATED, ISOFORM B"/>
    <property type="match status" value="1"/>
</dbReference>
<evidence type="ECO:0000313" key="3">
    <source>
        <dbReference type="EMBL" id="KAK5954064.1"/>
    </source>
</evidence>
<reference evidence="3 4" key="1">
    <citation type="submission" date="2022-12" db="EMBL/GenBank/DDBJ databases">
        <title>Genomic features and morphological characterization of a novel Knufia sp. strain isolated from spacecraft assembly facility.</title>
        <authorList>
            <person name="Teixeira M."/>
            <person name="Chander A.M."/>
            <person name="Stajich J.E."/>
            <person name="Venkateswaran K."/>
        </authorList>
    </citation>
    <scope>NUCLEOTIDE SEQUENCE [LARGE SCALE GENOMIC DNA]</scope>
    <source>
        <strain evidence="3 4">FJI-L2-BK-P2</strain>
    </source>
</reference>
<dbReference type="EMBL" id="JAKLMC020000009">
    <property type="protein sequence ID" value="KAK5954064.1"/>
    <property type="molecule type" value="Genomic_DNA"/>
</dbReference>
<dbReference type="AlphaFoldDB" id="A0AAN8I658"/>
<feature type="compositionally biased region" description="Basic and acidic residues" evidence="1">
    <location>
        <begin position="472"/>
        <end position="481"/>
    </location>
</feature>
<sequence>MAATPETLTADKTSNVNAIVSAPHDDSNTDNIHDLNPSNLQGSSTFHDLATKEGTSTSNQYMGSGVGGPNHDGHVDSRAWGADASDAHVSTNLNSSSIPHIELETPSTASPTPKSATKKWLPFSSVTRSAEQSPPSTNHPFQGLSLNMPSGGFGEELGTNNIGFSQRGSMLLDGKKVNGGHHIISAKTMPVIKEPTPKEEKGMPTTRKRAVTALAERPPVRIMSTDEEQLSEKVRAFYSLGTDSAPNLDAQMANAKRMNLRWQDAVQDNRDSMVTSSNATSMTDVSKLPPSPTIPREEHELAGGTEDWHDLDNAEVDRYGFIIPKSPTVAVDDGSPKSNVKRTPTGSGPGLQRVSTSLQLAAETPRRKLTVRRTPSNARSTKSEYKSDLRRTPSNQSFHSTKSANLHRHQSASRAISNRFPHNKDRRVLDEAGDMLTLPRSSTTNTLTRTLTDEGTSTTAGTYTPSSTPQSRRKEIERQDKWQSMAKPTTPAHKSGPVGGGTTYTFDTASPKLIERTWKGIPDAWRATAWHSFLSSSVQRYNRRHPNMPCLSDEVLRSMFHEYQERNSPDDVQIDIDVPRTISSHIMFRRRYRGGQRLLFRVLHAMSMHFVHTGYVQGMAALAATLLAYYEEEKAFIMLVRLWELRGLEKLYKHGFGGLMEALDDFENKWLGQGELRRKLDELMIGPTAYGTRWYLTLFNYSIPFPSQLRVWDVFMLLGDDDEDGYDVQVPGQGGGEINGNGNANNTNGTENEDGQKEEPANFGTTLDVLHAASAALIDGMRGILLESDFENAMKVLTSWVPIRDEDLFMRVARAEWKMHQQRRRGGKKS</sequence>
<feature type="compositionally biased region" description="Polar residues" evidence="1">
    <location>
        <begin position="460"/>
        <end position="470"/>
    </location>
</feature>
<dbReference type="PROSITE" id="PS50086">
    <property type="entry name" value="TBC_RABGAP"/>
    <property type="match status" value="1"/>
</dbReference>
<name>A0AAN8I658_9EURO</name>
<feature type="domain" description="Rab-GAP TBC" evidence="2">
    <location>
        <begin position="520"/>
        <end position="719"/>
    </location>
</feature>
<feature type="region of interest" description="Disordered" evidence="1">
    <location>
        <begin position="733"/>
        <end position="759"/>
    </location>
</feature>
<proteinExistence type="predicted"/>
<dbReference type="GO" id="GO:0005096">
    <property type="term" value="F:GTPase activator activity"/>
    <property type="evidence" value="ECO:0007669"/>
    <property type="project" value="TreeGrafter"/>
</dbReference>
<feature type="compositionally biased region" description="Polar residues" evidence="1">
    <location>
        <begin position="275"/>
        <end position="284"/>
    </location>
</feature>
<feature type="compositionally biased region" description="Polar residues" evidence="1">
    <location>
        <begin position="392"/>
        <end position="404"/>
    </location>
</feature>
<evidence type="ECO:0000313" key="4">
    <source>
        <dbReference type="Proteomes" id="UP001316803"/>
    </source>
</evidence>
<feature type="compositionally biased region" description="Basic and acidic residues" evidence="1">
    <location>
        <begin position="295"/>
        <end position="309"/>
    </location>
</feature>
<dbReference type="Gene3D" id="1.10.472.80">
    <property type="entry name" value="Ypt/Rab-GAP domain of gyp1p, domain 3"/>
    <property type="match status" value="1"/>
</dbReference>
<dbReference type="SMART" id="SM00164">
    <property type="entry name" value="TBC"/>
    <property type="match status" value="1"/>
</dbReference>
<dbReference type="FunFam" id="1.10.8.270:FF:000023">
    <property type="entry name" value="TBC domain-containing protein C1778.09"/>
    <property type="match status" value="1"/>
</dbReference>
<evidence type="ECO:0000256" key="1">
    <source>
        <dbReference type="SAM" id="MobiDB-lite"/>
    </source>
</evidence>
<dbReference type="Proteomes" id="UP001316803">
    <property type="component" value="Unassembled WGS sequence"/>
</dbReference>
<dbReference type="Gene3D" id="1.10.8.270">
    <property type="entry name" value="putative rabgap domain of human tbc1 domain family member 14 like domains"/>
    <property type="match status" value="1"/>
</dbReference>
<feature type="region of interest" description="Disordered" evidence="1">
    <location>
        <begin position="275"/>
        <end position="309"/>
    </location>
</feature>
<feature type="region of interest" description="Disordered" evidence="1">
    <location>
        <begin position="326"/>
        <end position="432"/>
    </location>
</feature>